<proteinExistence type="predicted"/>
<evidence type="ECO:0000313" key="1">
    <source>
        <dbReference type="EMBL" id="QNE84597.1"/>
    </source>
</evidence>
<accession>A0ABX6RV10</accession>
<keyword evidence="2" id="KW-1185">Reference proteome</keyword>
<sequence length="20" mass="2118">MFREIVDPSCPGCGGVRSAH</sequence>
<dbReference type="EMBL" id="CP045704">
    <property type="protein sequence ID" value="QNE84597.1"/>
    <property type="molecule type" value="Genomic_DNA"/>
</dbReference>
<reference evidence="2" key="1">
    <citation type="submission" date="2019-10" db="EMBL/GenBank/DDBJ databases">
        <title>Antimicrobial potential of Antarctic Bacteria.</title>
        <authorList>
            <person name="Benaud N."/>
            <person name="Edwards R.J."/>
            <person name="Ferrari B.C."/>
        </authorList>
    </citation>
    <scope>NUCLEOTIDE SEQUENCE [LARGE SCALE GENOMIC DNA]</scope>
    <source>
        <strain evidence="2">NBH77</strain>
    </source>
</reference>
<gene>
    <name evidence="1" type="ORF">F0345_01620</name>
</gene>
<dbReference type="Proteomes" id="UP000515764">
    <property type="component" value="Chromosome"/>
</dbReference>
<name>A0ABX6RV10_9ACTN</name>
<protein>
    <submittedName>
        <fullName evidence="1">DUF2752 domain-containing protein</fullName>
    </submittedName>
</protein>
<organism evidence="1 2">
    <name type="scientific">Streptomyces rutgersensis</name>
    <dbReference type="NCBI Taxonomy" id="53451"/>
    <lineage>
        <taxon>Bacteria</taxon>
        <taxon>Bacillati</taxon>
        <taxon>Actinomycetota</taxon>
        <taxon>Actinomycetes</taxon>
        <taxon>Kitasatosporales</taxon>
        <taxon>Streptomycetaceae</taxon>
        <taxon>Streptomyces</taxon>
        <taxon>Streptomyces diastaticus group</taxon>
    </lineage>
</organism>
<evidence type="ECO:0000313" key="2">
    <source>
        <dbReference type="Proteomes" id="UP000515764"/>
    </source>
</evidence>